<accession>A0A397YH61</accession>
<feature type="transmembrane region" description="Helical" evidence="1">
    <location>
        <begin position="71"/>
        <end position="88"/>
    </location>
</feature>
<name>A0A397YH61_BRACM</name>
<evidence type="ECO:0008006" key="4">
    <source>
        <dbReference type="Google" id="ProtNLM"/>
    </source>
</evidence>
<evidence type="ECO:0000313" key="2">
    <source>
        <dbReference type="EMBL" id="RID49253.1"/>
    </source>
</evidence>
<evidence type="ECO:0000313" key="3">
    <source>
        <dbReference type="Proteomes" id="UP000264353"/>
    </source>
</evidence>
<gene>
    <name evidence="2" type="ORF">BRARA_H00065</name>
</gene>
<protein>
    <recommendedName>
        <fullName evidence="4">Reverse transcriptase zinc-binding domain-containing protein</fullName>
    </recommendedName>
</protein>
<evidence type="ECO:0000256" key="1">
    <source>
        <dbReference type="SAM" id="Phobius"/>
    </source>
</evidence>
<keyword evidence="1" id="KW-0812">Transmembrane</keyword>
<dbReference type="AlphaFoldDB" id="A0A397YH61"/>
<reference evidence="2 3" key="1">
    <citation type="submission" date="2018-06" db="EMBL/GenBank/DDBJ databases">
        <title>WGS assembly of Brassica rapa FPsc.</title>
        <authorList>
            <person name="Bowman J."/>
            <person name="Kohchi T."/>
            <person name="Yamato K."/>
            <person name="Jenkins J."/>
            <person name="Shu S."/>
            <person name="Ishizaki K."/>
            <person name="Yamaoka S."/>
            <person name="Nishihama R."/>
            <person name="Nakamura Y."/>
            <person name="Berger F."/>
            <person name="Adam C."/>
            <person name="Aki S."/>
            <person name="Althoff F."/>
            <person name="Araki T."/>
            <person name="Arteaga-Vazquez M."/>
            <person name="Balasubrmanian S."/>
            <person name="Bauer D."/>
            <person name="Boehm C."/>
            <person name="Briginshaw L."/>
            <person name="Caballero-Perez J."/>
            <person name="Catarino B."/>
            <person name="Chen F."/>
            <person name="Chiyoda S."/>
            <person name="Chovatia M."/>
            <person name="Davies K."/>
            <person name="Delmans M."/>
            <person name="Demura T."/>
            <person name="Dierschke T."/>
            <person name="Dolan L."/>
            <person name="Dorantes-Acosta A."/>
            <person name="Eklund D."/>
            <person name="Florent S."/>
            <person name="Flores-Sandoval E."/>
            <person name="Fujiyama A."/>
            <person name="Fukuzawa H."/>
            <person name="Galik B."/>
            <person name="Grimanelli D."/>
            <person name="Grimwood J."/>
            <person name="Grossniklaus U."/>
            <person name="Hamada T."/>
            <person name="Haseloff J."/>
            <person name="Hetherington A."/>
            <person name="Higo A."/>
            <person name="Hirakawa Y."/>
            <person name="Hundley H."/>
            <person name="Ikeda Y."/>
            <person name="Inoue K."/>
            <person name="Inoue S."/>
            <person name="Ishida S."/>
            <person name="Jia Q."/>
            <person name="Kakita M."/>
            <person name="Kanazawa T."/>
            <person name="Kawai Y."/>
            <person name="Kawashima T."/>
            <person name="Kennedy M."/>
            <person name="Kinose K."/>
            <person name="Kinoshita T."/>
            <person name="Kohara Y."/>
            <person name="Koide E."/>
            <person name="Komatsu K."/>
            <person name="Kopischke S."/>
            <person name="Kubo M."/>
            <person name="Kyozuka J."/>
            <person name="Lagercrantz U."/>
            <person name="Lin S."/>
            <person name="Lindquist E."/>
            <person name="Lipzen A."/>
            <person name="Lu C."/>
            <person name="Luna E."/>
            <person name="Martienssen R."/>
            <person name="Minamino N."/>
            <person name="Mizutani M."/>
            <person name="Mizutani M."/>
            <person name="Mochizuki N."/>
            <person name="Monte I."/>
            <person name="Mosher R."/>
            <person name="Nagasaki H."/>
            <person name="Nakagami H."/>
            <person name="Naramoto S."/>
            <person name="Nishitani K."/>
            <person name="Ohtani M."/>
            <person name="Okamoto T."/>
            <person name="Okumura M."/>
            <person name="Phillips J."/>
            <person name="Pollak B."/>
            <person name="Reinders A."/>
            <person name="Roevekamp M."/>
            <person name="Sano R."/>
            <person name="Sawa S."/>
            <person name="Schmid M."/>
            <person name="Shirakawa M."/>
            <person name="Solano R."/>
            <person name="Spunde A."/>
            <person name="Suetsugu N."/>
            <person name="Sugano S."/>
            <person name="Sugiyama A."/>
            <person name="Sun R."/>
            <person name="Suzuki Y."/>
            <person name="Takenaka M."/>
            <person name="Takezawa D."/>
            <person name="Tomogane H."/>
            <person name="Tsuzuki M."/>
            <person name="Ueda T."/>
            <person name="Umeda M."/>
            <person name="Ward J."/>
            <person name="Watanabe Y."/>
            <person name="Yazaki K."/>
            <person name="Yokoyama R."/>
            <person name="Yoshitake Y."/>
            <person name="Yotsui I."/>
            <person name="Zachgo S."/>
            <person name="Schmutz J."/>
        </authorList>
    </citation>
    <scope>NUCLEOTIDE SEQUENCE [LARGE SCALE GENOMIC DNA]</scope>
    <source>
        <strain evidence="3">cv. B-3</strain>
    </source>
</reference>
<proteinExistence type="predicted"/>
<dbReference type="Proteomes" id="UP000264353">
    <property type="component" value="Chromosome A8"/>
</dbReference>
<keyword evidence="1" id="KW-0472">Membrane</keyword>
<sequence>LSTGHRTSKWGSPQWCLYCGEPDETRDYLFFACPYTYTLWLKVVGNLFGAEPDPDWGINILCLQTGTYDRITFILLRMVLQVTIYYIWKERNGRRHNNTAKPVDQLARIVDKAMRNRISSTRYFRKPKFRDLLCRWFGAHLT</sequence>
<keyword evidence="1" id="KW-1133">Transmembrane helix</keyword>
<feature type="non-terminal residue" evidence="2">
    <location>
        <position position="1"/>
    </location>
</feature>
<dbReference type="EMBL" id="CM010635">
    <property type="protein sequence ID" value="RID49253.1"/>
    <property type="molecule type" value="Genomic_DNA"/>
</dbReference>
<organism evidence="2 3">
    <name type="scientific">Brassica campestris</name>
    <name type="common">Field mustard</name>
    <dbReference type="NCBI Taxonomy" id="3711"/>
    <lineage>
        <taxon>Eukaryota</taxon>
        <taxon>Viridiplantae</taxon>
        <taxon>Streptophyta</taxon>
        <taxon>Embryophyta</taxon>
        <taxon>Tracheophyta</taxon>
        <taxon>Spermatophyta</taxon>
        <taxon>Magnoliopsida</taxon>
        <taxon>eudicotyledons</taxon>
        <taxon>Gunneridae</taxon>
        <taxon>Pentapetalae</taxon>
        <taxon>rosids</taxon>
        <taxon>malvids</taxon>
        <taxon>Brassicales</taxon>
        <taxon>Brassicaceae</taxon>
        <taxon>Brassiceae</taxon>
        <taxon>Brassica</taxon>
    </lineage>
</organism>